<evidence type="ECO:0000313" key="5">
    <source>
        <dbReference type="Proteomes" id="UP000177080"/>
    </source>
</evidence>
<evidence type="ECO:0000313" key="4">
    <source>
        <dbReference type="EMBL" id="OGD03353.1"/>
    </source>
</evidence>
<dbReference type="PANTHER" id="PTHR33392:SF6">
    <property type="entry name" value="POLYISOPRENYL-TEICHOIC ACID--PEPTIDOGLYCAN TEICHOIC ACID TRANSFERASE TAGU"/>
    <property type="match status" value="1"/>
</dbReference>
<evidence type="ECO:0000256" key="1">
    <source>
        <dbReference type="ARBA" id="ARBA00006068"/>
    </source>
</evidence>
<dbReference type="AlphaFoldDB" id="A0A1F4ZAR7"/>
<feature type="domain" description="Cell envelope-related transcriptional attenuator" evidence="3">
    <location>
        <begin position="87"/>
        <end position="258"/>
    </location>
</feature>
<gene>
    <name evidence="4" type="ORF">A2989_00795</name>
</gene>
<keyword evidence="2" id="KW-0812">Transmembrane</keyword>
<feature type="transmembrane region" description="Helical" evidence="2">
    <location>
        <begin position="21"/>
        <end position="43"/>
    </location>
</feature>
<evidence type="ECO:0000256" key="2">
    <source>
        <dbReference type="SAM" id="Phobius"/>
    </source>
</evidence>
<evidence type="ECO:0000259" key="3">
    <source>
        <dbReference type="Pfam" id="PF03816"/>
    </source>
</evidence>
<dbReference type="Gene3D" id="3.40.630.190">
    <property type="entry name" value="LCP protein"/>
    <property type="match status" value="1"/>
</dbReference>
<keyword evidence="2" id="KW-1133">Transmembrane helix</keyword>
<accession>A0A1F4ZAR7</accession>
<reference evidence="4 5" key="1">
    <citation type="journal article" date="2016" name="Nat. Commun.">
        <title>Thousands of microbial genomes shed light on interconnected biogeochemical processes in an aquifer system.</title>
        <authorList>
            <person name="Anantharaman K."/>
            <person name="Brown C.T."/>
            <person name="Hug L.A."/>
            <person name="Sharon I."/>
            <person name="Castelle C.J."/>
            <person name="Probst A.J."/>
            <person name="Thomas B.C."/>
            <person name="Singh A."/>
            <person name="Wilkins M.J."/>
            <person name="Karaoz U."/>
            <person name="Brodie E.L."/>
            <person name="Williams K.H."/>
            <person name="Hubbard S.S."/>
            <person name="Banfield J.F."/>
        </authorList>
    </citation>
    <scope>NUCLEOTIDE SEQUENCE [LARGE SCALE GENOMIC DNA]</scope>
</reference>
<dbReference type="NCBIfam" id="TIGR00350">
    <property type="entry name" value="lytR_cpsA_psr"/>
    <property type="match status" value="1"/>
</dbReference>
<proteinExistence type="inferred from homology"/>
<protein>
    <recommendedName>
        <fullName evidence="3">Cell envelope-related transcriptional attenuator domain-containing protein</fullName>
    </recommendedName>
</protein>
<keyword evidence="2" id="KW-0472">Membrane</keyword>
<dbReference type="Proteomes" id="UP000177080">
    <property type="component" value="Unassembled WGS sequence"/>
</dbReference>
<name>A0A1F4ZAR7_9BACT</name>
<dbReference type="InterPro" id="IPR050922">
    <property type="entry name" value="LytR/CpsA/Psr_CW_biosynth"/>
</dbReference>
<dbReference type="InterPro" id="IPR004474">
    <property type="entry name" value="LytR_CpsA_psr"/>
</dbReference>
<dbReference type="STRING" id="1797259.A2989_00795"/>
<comment type="similarity">
    <text evidence="1">Belongs to the LytR/CpsA/Psr (LCP) family.</text>
</comment>
<sequence>MQLTRLSSFFNRIKRQLLSRVYLARALLLVVAIVLITGTVFVLRAPANLTYQLIRAVASSSIPNHAGRTNFLILGIGGENHQGSDLTDSIIFLSVSRYRQPTVMLSIPRDLWVPSMRAKINSTYHYGRVKAGTSGGLLLAKSSVSEILGEPVDFAVVFDFATFAQIIDTLGGINVQIEKSFVDDRYPIAGRETDLCEGDVDYKCRYETISFDQGLLHMDGSTALKYVRSRYSADLTEGTDFARSRRQSQVISAIKAKLFSQGILTKPAVYRQIATILLTQTTTDITSDQYIALSRLAISARKNPQTTTALIEPDHIYHPPVSPKYDNQWVLVPKGDDPHAIYDFVSSLLK</sequence>
<organism evidence="4 5">
    <name type="scientific">Candidatus Amesbacteria bacterium RIFCSPLOWO2_01_FULL_48_25</name>
    <dbReference type="NCBI Taxonomy" id="1797259"/>
    <lineage>
        <taxon>Bacteria</taxon>
        <taxon>Candidatus Amesiibacteriota</taxon>
    </lineage>
</organism>
<dbReference type="PANTHER" id="PTHR33392">
    <property type="entry name" value="POLYISOPRENYL-TEICHOIC ACID--PEPTIDOGLYCAN TEICHOIC ACID TRANSFERASE TAGU"/>
    <property type="match status" value="1"/>
</dbReference>
<dbReference type="EMBL" id="MEXN01000007">
    <property type="protein sequence ID" value="OGD03353.1"/>
    <property type="molecule type" value="Genomic_DNA"/>
</dbReference>
<dbReference type="Pfam" id="PF03816">
    <property type="entry name" value="LytR_cpsA_psr"/>
    <property type="match status" value="1"/>
</dbReference>
<comment type="caution">
    <text evidence="4">The sequence shown here is derived from an EMBL/GenBank/DDBJ whole genome shotgun (WGS) entry which is preliminary data.</text>
</comment>